<dbReference type="GO" id="GO:0016787">
    <property type="term" value="F:hydrolase activity"/>
    <property type="evidence" value="ECO:0007669"/>
    <property type="project" value="UniProtKB-KW"/>
</dbReference>
<dbReference type="SUPFAM" id="SSF53474">
    <property type="entry name" value="alpha/beta-Hydrolases"/>
    <property type="match status" value="1"/>
</dbReference>
<feature type="domain" description="AB hydrolase-1" evidence="1">
    <location>
        <begin position="43"/>
        <end position="328"/>
    </location>
</feature>
<dbReference type="InterPro" id="IPR029058">
    <property type="entry name" value="AB_hydrolase_fold"/>
</dbReference>
<name>A0A0H2RWK0_9AGAM</name>
<dbReference type="Proteomes" id="UP000053477">
    <property type="component" value="Unassembled WGS sequence"/>
</dbReference>
<dbReference type="EMBL" id="KQ085953">
    <property type="protein sequence ID" value="KLO13813.1"/>
    <property type="molecule type" value="Genomic_DNA"/>
</dbReference>
<dbReference type="InParanoid" id="A0A0H2RWK0"/>
<organism evidence="2 3">
    <name type="scientific">Schizopora paradoxa</name>
    <dbReference type="NCBI Taxonomy" id="27342"/>
    <lineage>
        <taxon>Eukaryota</taxon>
        <taxon>Fungi</taxon>
        <taxon>Dikarya</taxon>
        <taxon>Basidiomycota</taxon>
        <taxon>Agaricomycotina</taxon>
        <taxon>Agaricomycetes</taxon>
        <taxon>Hymenochaetales</taxon>
        <taxon>Schizoporaceae</taxon>
        <taxon>Schizopora</taxon>
    </lineage>
</organism>
<dbReference type="Pfam" id="PF12697">
    <property type="entry name" value="Abhydrolase_6"/>
    <property type="match status" value="1"/>
</dbReference>
<reference evidence="2 3" key="1">
    <citation type="submission" date="2015-04" db="EMBL/GenBank/DDBJ databases">
        <title>Complete genome sequence of Schizopora paradoxa KUC8140, a cosmopolitan wood degrader in East Asia.</title>
        <authorList>
            <consortium name="DOE Joint Genome Institute"/>
            <person name="Min B."/>
            <person name="Park H."/>
            <person name="Jang Y."/>
            <person name="Kim J.-J."/>
            <person name="Kim K.H."/>
            <person name="Pangilinan J."/>
            <person name="Lipzen A."/>
            <person name="Riley R."/>
            <person name="Grigoriev I.V."/>
            <person name="Spatafora J.W."/>
            <person name="Choi I.-G."/>
        </authorList>
    </citation>
    <scope>NUCLEOTIDE SEQUENCE [LARGE SCALE GENOMIC DNA]</scope>
    <source>
        <strain evidence="2 3">KUC8140</strain>
    </source>
</reference>
<dbReference type="OrthoDB" id="94039at2759"/>
<keyword evidence="2" id="KW-0378">Hydrolase</keyword>
<gene>
    <name evidence="2" type="ORF">SCHPADRAFT_851948</name>
</gene>
<accession>A0A0H2RWK0</accession>
<proteinExistence type="predicted"/>
<dbReference type="AlphaFoldDB" id="A0A0H2RWK0"/>
<dbReference type="Gene3D" id="3.40.50.1820">
    <property type="entry name" value="alpha/beta hydrolase"/>
    <property type="match status" value="1"/>
</dbReference>
<keyword evidence="3" id="KW-1185">Reference proteome</keyword>
<dbReference type="InterPro" id="IPR000073">
    <property type="entry name" value="AB_hydrolase_1"/>
</dbReference>
<evidence type="ECO:0000313" key="2">
    <source>
        <dbReference type="EMBL" id="KLO13813.1"/>
    </source>
</evidence>
<protein>
    <submittedName>
        <fullName evidence="2">Alpha/beta-hydrolase</fullName>
    </submittedName>
</protein>
<evidence type="ECO:0000313" key="3">
    <source>
        <dbReference type="Proteomes" id="UP000053477"/>
    </source>
</evidence>
<sequence length="354" mass="40030">MFIDSDELFYEELTLEPDDDYPYFIIAKRYWTSVPEGEEQTTLVCLHSTSFHKETWEPTLSRIFKSSTCSGFLGSKIRDAWVIDCPNHGRSAVLNSTLLQLPQHAGSFTCDKYARAVYRFLHSKHFDVKERHRQNLVGLGHSLGGVAMIILQSPLLPSVVFRELIIIEPMISPLGQESLQPLRTRLVKASQRRPDTWPDRAIAQQSLAKTNGILWDPRVLEVYVKYALKVDENSTATESTSVSLCCTKFEEAAMYQDVDGPIAPVKDLDEICTRLPIHIIFGQLNDFIPKSVQDSIVDPSSPRRFESISYIPGVGHLVPQQAPDALAEKICALLEGKYDRALTGRQEHDRRSKL</sequence>
<dbReference type="STRING" id="27342.A0A0H2RWK0"/>
<evidence type="ECO:0000259" key="1">
    <source>
        <dbReference type="Pfam" id="PF12697"/>
    </source>
</evidence>